<sequence length="299" mass="34820">MEVDKEQHEDISTYNTKYEPDDGNQEYDSPTENGENKDIHYNSQSDSEEEIHKTVPSKSDRKRGMTRLPKLKSEYVNSGGKKCVRFDEFGKFTGNNNAVFVSYLRDLVRKKVGLSALCWKKFKPEMKDKLWEEITNVSQRTIKARKMSKYDHRMGRGGYTTLRRKLIEENVISKDEIPPRSVMWCKGRESKGEIKDEDVKIMADKLMEHEKRIKEGHVNVEPGTDTMTLVFGKEKGGFLKGVARESLTTDISMFHAAKDHLRKKLKILNLHCIMENLSLRKKMMNSRLCLQRLMNKIKH</sequence>
<gene>
    <name evidence="2" type="ORF">LSALG_LOCUS6880</name>
</gene>
<dbReference type="AlphaFoldDB" id="A0AA35UXA9"/>
<evidence type="ECO:0000313" key="3">
    <source>
        <dbReference type="Proteomes" id="UP001177003"/>
    </source>
</evidence>
<dbReference type="EMBL" id="OX465086">
    <property type="protein sequence ID" value="CAI9266314.1"/>
    <property type="molecule type" value="Genomic_DNA"/>
</dbReference>
<feature type="compositionally biased region" description="Basic and acidic residues" evidence="1">
    <location>
        <begin position="50"/>
        <end position="63"/>
    </location>
</feature>
<feature type="compositionally biased region" description="Basic and acidic residues" evidence="1">
    <location>
        <begin position="1"/>
        <end position="11"/>
    </location>
</feature>
<evidence type="ECO:0000313" key="2">
    <source>
        <dbReference type="EMBL" id="CAI9266314.1"/>
    </source>
</evidence>
<dbReference type="PANTHER" id="PTHR33018">
    <property type="entry name" value="OS10G0338966 PROTEIN-RELATED"/>
    <property type="match status" value="1"/>
</dbReference>
<organism evidence="2 3">
    <name type="scientific">Lactuca saligna</name>
    <name type="common">Willowleaf lettuce</name>
    <dbReference type="NCBI Taxonomy" id="75948"/>
    <lineage>
        <taxon>Eukaryota</taxon>
        <taxon>Viridiplantae</taxon>
        <taxon>Streptophyta</taxon>
        <taxon>Embryophyta</taxon>
        <taxon>Tracheophyta</taxon>
        <taxon>Spermatophyta</taxon>
        <taxon>Magnoliopsida</taxon>
        <taxon>eudicotyledons</taxon>
        <taxon>Gunneridae</taxon>
        <taxon>Pentapetalae</taxon>
        <taxon>asterids</taxon>
        <taxon>campanulids</taxon>
        <taxon>Asterales</taxon>
        <taxon>Asteraceae</taxon>
        <taxon>Cichorioideae</taxon>
        <taxon>Cichorieae</taxon>
        <taxon>Lactucinae</taxon>
        <taxon>Lactuca</taxon>
    </lineage>
</organism>
<keyword evidence="3" id="KW-1185">Reference proteome</keyword>
<feature type="region of interest" description="Disordered" evidence="1">
    <location>
        <begin position="1"/>
        <end position="64"/>
    </location>
</feature>
<evidence type="ECO:0000256" key="1">
    <source>
        <dbReference type="SAM" id="MobiDB-lite"/>
    </source>
</evidence>
<reference evidence="2" key="1">
    <citation type="submission" date="2023-04" db="EMBL/GenBank/DDBJ databases">
        <authorList>
            <person name="Vijverberg K."/>
            <person name="Xiong W."/>
            <person name="Schranz E."/>
        </authorList>
    </citation>
    <scope>NUCLEOTIDE SEQUENCE</scope>
</reference>
<accession>A0AA35UXA9</accession>
<protein>
    <submittedName>
        <fullName evidence="2">Uncharacterized protein</fullName>
    </submittedName>
</protein>
<name>A0AA35UXA9_LACSI</name>
<dbReference type="Proteomes" id="UP001177003">
    <property type="component" value="Chromosome 0"/>
</dbReference>
<proteinExistence type="predicted"/>
<dbReference type="PANTHER" id="PTHR33018:SF34">
    <property type="entry name" value="OS02G0472350 PROTEIN"/>
    <property type="match status" value="1"/>
</dbReference>